<gene>
    <name evidence="1" type="ORF">A2U01_0010433</name>
</gene>
<dbReference type="EMBL" id="LXQA010016353">
    <property type="protein sequence ID" value="MCH89534.1"/>
    <property type="molecule type" value="Genomic_DNA"/>
</dbReference>
<dbReference type="AlphaFoldDB" id="A0A392MTF0"/>
<proteinExistence type="predicted"/>
<reference evidence="1 2" key="1">
    <citation type="journal article" date="2018" name="Front. Plant Sci.">
        <title>Red Clover (Trifolium pratense) and Zigzag Clover (T. medium) - A Picture of Genomic Similarities and Differences.</title>
        <authorList>
            <person name="Dluhosova J."/>
            <person name="Istvanek J."/>
            <person name="Nedelnik J."/>
            <person name="Repkova J."/>
        </authorList>
    </citation>
    <scope>NUCLEOTIDE SEQUENCE [LARGE SCALE GENOMIC DNA]</scope>
    <source>
        <strain evidence="2">cv. 10/8</strain>
        <tissue evidence="1">Leaf</tissue>
    </source>
</reference>
<sequence length="81" mass="8812">VKISGTDWNSYKLFYSCRNHVCGFVDLAHPIGCPCHDKSSAGNADEVDQVCDVADVVKYVEGRLLGVETNLETTMCDVGTN</sequence>
<feature type="non-terminal residue" evidence="1">
    <location>
        <position position="1"/>
    </location>
</feature>
<protein>
    <submittedName>
        <fullName evidence="1">Uncharacterized protein</fullName>
    </submittedName>
</protein>
<evidence type="ECO:0000313" key="2">
    <source>
        <dbReference type="Proteomes" id="UP000265520"/>
    </source>
</evidence>
<name>A0A392MTF0_9FABA</name>
<evidence type="ECO:0000313" key="1">
    <source>
        <dbReference type="EMBL" id="MCH89534.1"/>
    </source>
</evidence>
<keyword evidence="2" id="KW-1185">Reference proteome</keyword>
<dbReference type="Proteomes" id="UP000265520">
    <property type="component" value="Unassembled WGS sequence"/>
</dbReference>
<comment type="caution">
    <text evidence="1">The sequence shown here is derived from an EMBL/GenBank/DDBJ whole genome shotgun (WGS) entry which is preliminary data.</text>
</comment>
<accession>A0A392MTF0</accession>
<organism evidence="1 2">
    <name type="scientific">Trifolium medium</name>
    <dbReference type="NCBI Taxonomy" id="97028"/>
    <lineage>
        <taxon>Eukaryota</taxon>
        <taxon>Viridiplantae</taxon>
        <taxon>Streptophyta</taxon>
        <taxon>Embryophyta</taxon>
        <taxon>Tracheophyta</taxon>
        <taxon>Spermatophyta</taxon>
        <taxon>Magnoliopsida</taxon>
        <taxon>eudicotyledons</taxon>
        <taxon>Gunneridae</taxon>
        <taxon>Pentapetalae</taxon>
        <taxon>rosids</taxon>
        <taxon>fabids</taxon>
        <taxon>Fabales</taxon>
        <taxon>Fabaceae</taxon>
        <taxon>Papilionoideae</taxon>
        <taxon>50 kb inversion clade</taxon>
        <taxon>NPAAA clade</taxon>
        <taxon>Hologalegina</taxon>
        <taxon>IRL clade</taxon>
        <taxon>Trifolieae</taxon>
        <taxon>Trifolium</taxon>
    </lineage>
</organism>